<evidence type="ECO:0000313" key="11">
    <source>
        <dbReference type="Proteomes" id="UP000800040"/>
    </source>
</evidence>
<keyword evidence="5 8" id="KW-0472">Membrane</keyword>
<dbReference type="OrthoDB" id="4454541at2759"/>
<dbReference type="Proteomes" id="UP000800040">
    <property type="component" value="Unassembled WGS sequence"/>
</dbReference>
<reference evidence="10" key="1">
    <citation type="submission" date="2020-01" db="EMBL/GenBank/DDBJ databases">
        <authorList>
            <consortium name="DOE Joint Genome Institute"/>
            <person name="Haridas S."/>
            <person name="Albert R."/>
            <person name="Binder M."/>
            <person name="Bloem J."/>
            <person name="Labutti K."/>
            <person name="Salamov A."/>
            <person name="Andreopoulos B."/>
            <person name="Baker S.E."/>
            <person name="Barry K."/>
            <person name="Bills G."/>
            <person name="Bluhm B.H."/>
            <person name="Cannon C."/>
            <person name="Castanera R."/>
            <person name="Culley D.E."/>
            <person name="Daum C."/>
            <person name="Ezra D."/>
            <person name="Gonzalez J.B."/>
            <person name="Henrissat B."/>
            <person name="Kuo A."/>
            <person name="Liang C."/>
            <person name="Lipzen A."/>
            <person name="Lutzoni F."/>
            <person name="Magnuson J."/>
            <person name="Mondo S."/>
            <person name="Nolan M."/>
            <person name="Ohm R."/>
            <person name="Pangilinan J."/>
            <person name="Park H.-J."/>
            <person name="Ramirez L."/>
            <person name="Alfaro M."/>
            <person name="Sun H."/>
            <person name="Tritt A."/>
            <person name="Yoshinaga Y."/>
            <person name="Zwiers L.-H."/>
            <person name="Turgeon B.G."/>
            <person name="Goodwin S.B."/>
            <person name="Spatafora J.W."/>
            <person name="Crous P.W."/>
            <person name="Grigoriev I.V."/>
        </authorList>
    </citation>
    <scope>NUCLEOTIDE SEQUENCE</scope>
    <source>
        <strain evidence="10">P77</strain>
    </source>
</reference>
<evidence type="ECO:0000256" key="8">
    <source>
        <dbReference type="SAM" id="Phobius"/>
    </source>
</evidence>
<feature type="compositionally biased region" description="Basic and acidic residues" evidence="7">
    <location>
        <begin position="496"/>
        <end position="514"/>
    </location>
</feature>
<evidence type="ECO:0000256" key="4">
    <source>
        <dbReference type="ARBA" id="ARBA00022989"/>
    </source>
</evidence>
<dbReference type="PROSITE" id="PS50850">
    <property type="entry name" value="MFS"/>
    <property type="match status" value="1"/>
</dbReference>
<name>A0A6A5KMV9_9PLEO</name>
<protein>
    <submittedName>
        <fullName evidence="10">MFS general substrate transporter</fullName>
    </submittedName>
</protein>
<evidence type="ECO:0000256" key="5">
    <source>
        <dbReference type="ARBA" id="ARBA00023136"/>
    </source>
</evidence>
<feature type="transmembrane region" description="Helical" evidence="8">
    <location>
        <begin position="221"/>
        <end position="241"/>
    </location>
</feature>
<feature type="transmembrane region" description="Helical" evidence="8">
    <location>
        <begin position="353"/>
        <end position="371"/>
    </location>
</feature>
<comment type="similarity">
    <text evidence="6">Belongs to the major facilitator superfamily. Allantoate permease family.</text>
</comment>
<dbReference type="AlphaFoldDB" id="A0A6A5KMV9"/>
<comment type="subcellular location">
    <subcellularLocation>
        <location evidence="1">Membrane</location>
        <topology evidence="1">Multi-pass membrane protein</topology>
    </subcellularLocation>
</comment>
<evidence type="ECO:0000256" key="2">
    <source>
        <dbReference type="ARBA" id="ARBA00022448"/>
    </source>
</evidence>
<feature type="transmembrane region" description="Helical" evidence="8">
    <location>
        <begin position="383"/>
        <end position="402"/>
    </location>
</feature>
<feature type="region of interest" description="Disordered" evidence="7">
    <location>
        <begin position="496"/>
        <end position="527"/>
    </location>
</feature>
<dbReference type="EMBL" id="ML975283">
    <property type="protein sequence ID" value="KAF1835704.1"/>
    <property type="molecule type" value="Genomic_DNA"/>
</dbReference>
<evidence type="ECO:0000256" key="1">
    <source>
        <dbReference type="ARBA" id="ARBA00004141"/>
    </source>
</evidence>
<dbReference type="PANTHER" id="PTHR43791:SF73">
    <property type="entry name" value="TRANSPORTER, PUTATIVE-RELATED"/>
    <property type="match status" value="1"/>
</dbReference>
<feature type="transmembrane region" description="Helical" evidence="8">
    <location>
        <begin position="190"/>
        <end position="209"/>
    </location>
</feature>
<dbReference type="SUPFAM" id="SSF103473">
    <property type="entry name" value="MFS general substrate transporter"/>
    <property type="match status" value="1"/>
</dbReference>
<gene>
    <name evidence="10" type="ORF">BDW02DRAFT_495272</name>
</gene>
<dbReference type="InterPro" id="IPR020846">
    <property type="entry name" value="MFS_dom"/>
</dbReference>
<organism evidence="10 11">
    <name type="scientific">Decorospora gaudefroyi</name>
    <dbReference type="NCBI Taxonomy" id="184978"/>
    <lineage>
        <taxon>Eukaryota</taxon>
        <taxon>Fungi</taxon>
        <taxon>Dikarya</taxon>
        <taxon>Ascomycota</taxon>
        <taxon>Pezizomycotina</taxon>
        <taxon>Dothideomycetes</taxon>
        <taxon>Pleosporomycetidae</taxon>
        <taxon>Pleosporales</taxon>
        <taxon>Pleosporineae</taxon>
        <taxon>Pleosporaceae</taxon>
        <taxon>Decorospora</taxon>
    </lineage>
</organism>
<evidence type="ECO:0000259" key="9">
    <source>
        <dbReference type="PROSITE" id="PS50850"/>
    </source>
</evidence>
<proteinExistence type="inferred from homology"/>
<dbReference type="GO" id="GO:0022857">
    <property type="term" value="F:transmembrane transporter activity"/>
    <property type="evidence" value="ECO:0007669"/>
    <property type="project" value="InterPro"/>
</dbReference>
<accession>A0A6A5KMV9</accession>
<dbReference type="InterPro" id="IPR011701">
    <property type="entry name" value="MFS"/>
</dbReference>
<feature type="transmembrane region" description="Helical" evidence="8">
    <location>
        <begin position="290"/>
        <end position="313"/>
    </location>
</feature>
<feature type="transmembrane region" description="Helical" evidence="8">
    <location>
        <begin position="446"/>
        <end position="469"/>
    </location>
</feature>
<evidence type="ECO:0000256" key="3">
    <source>
        <dbReference type="ARBA" id="ARBA00022692"/>
    </source>
</evidence>
<feature type="transmembrane region" description="Helical" evidence="8">
    <location>
        <begin position="325"/>
        <end position="346"/>
    </location>
</feature>
<keyword evidence="2" id="KW-0813">Transport</keyword>
<evidence type="ECO:0000256" key="7">
    <source>
        <dbReference type="SAM" id="MobiDB-lite"/>
    </source>
</evidence>
<feature type="transmembrane region" description="Helical" evidence="8">
    <location>
        <begin position="157"/>
        <end position="178"/>
    </location>
</feature>
<dbReference type="PANTHER" id="PTHR43791">
    <property type="entry name" value="PERMEASE-RELATED"/>
    <property type="match status" value="1"/>
</dbReference>
<dbReference type="FunFam" id="1.20.1250.20:FF:000064">
    <property type="entry name" value="MFS allantoate transporter"/>
    <property type="match status" value="1"/>
</dbReference>
<dbReference type="Gene3D" id="1.20.1250.20">
    <property type="entry name" value="MFS general substrate transporter like domains"/>
    <property type="match status" value="2"/>
</dbReference>
<keyword evidence="3 8" id="KW-0812">Transmembrane</keyword>
<dbReference type="InterPro" id="IPR036259">
    <property type="entry name" value="MFS_trans_sf"/>
</dbReference>
<dbReference type="GO" id="GO:0016020">
    <property type="term" value="C:membrane"/>
    <property type="evidence" value="ECO:0007669"/>
    <property type="project" value="UniProtKB-SubCell"/>
</dbReference>
<evidence type="ECO:0000256" key="6">
    <source>
        <dbReference type="ARBA" id="ARBA00037968"/>
    </source>
</evidence>
<sequence>MTTTHGTPKEDAITHVEHATHAHNIEKADAAAKFLANAHIDHASFTYEEERAVLKRIDYRVLPLLLGAYFFQQLDKSSLSYTSIFGLPKDAKLVGTQYSWLGSILYLAQLVMQPLAAFVLVKLPTGKVIGTAILLWGSSLAIMTSCTNFRSLLAMRFVLGSFEAMIAPACVATTTMWWRRSEQTLRTGMWNAMNGITFIVGSLFTYGLGHINSDSLYKYQIIFMFCGLLTVAYAGIVLWLMPDSPMKAKYLTERERIIAVERLRANQMGIQSGEWKWEQVIETLLDFKTWCWFIAIIAISIASGGISTFGNLIIRDFGYTSFQAILFNIPFGAIQIICIIGSSWAASRYSRKGLTIALVAVLPIVGTIMMLTVPRKHKGALLFGYYLVSCLAAITPLIYAWHVQNTAGDTKKKCTSAMVFIGMCTGNVIGPLLYSVDDAPLYRPGLISNLIMFALVAVISLLIPVYLALLNRRHAKRREALGKSATRVDESMLRKKEMQGKGMEMEGHESREEQDNGFSDLTDMSNEDFIYVY</sequence>
<feature type="transmembrane region" description="Helical" evidence="8">
    <location>
        <begin position="414"/>
        <end position="434"/>
    </location>
</feature>
<keyword evidence="4 8" id="KW-1133">Transmembrane helix</keyword>
<feature type="domain" description="Major facilitator superfamily (MFS) profile" evidence="9">
    <location>
        <begin position="61"/>
        <end position="472"/>
    </location>
</feature>
<evidence type="ECO:0000313" key="10">
    <source>
        <dbReference type="EMBL" id="KAF1835704.1"/>
    </source>
</evidence>
<keyword evidence="11" id="KW-1185">Reference proteome</keyword>
<dbReference type="Pfam" id="PF07690">
    <property type="entry name" value="MFS_1"/>
    <property type="match status" value="1"/>
</dbReference>